<keyword evidence="3" id="KW-1185">Reference proteome</keyword>
<evidence type="ECO:0000259" key="1">
    <source>
        <dbReference type="PROSITE" id="PS50181"/>
    </source>
</evidence>
<feature type="domain" description="F-box" evidence="1">
    <location>
        <begin position="1"/>
        <end position="46"/>
    </location>
</feature>
<organism evidence="2 3">
    <name type="scientific">Amniculicola lignicola CBS 123094</name>
    <dbReference type="NCBI Taxonomy" id="1392246"/>
    <lineage>
        <taxon>Eukaryota</taxon>
        <taxon>Fungi</taxon>
        <taxon>Dikarya</taxon>
        <taxon>Ascomycota</taxon>
        <taxon>Pezizomycotina</taxon>
        <taxon>Dothideomycetes</taxon>
        <taxon>Pleosporomycetidae</taxon>
        <taxon>Pleosporales</taxon>
        <taxon>Amniculicolaceae</taxon>
        <taxon>Amniculicola</taxon>
    </lineage>
</organism>
<sequence length="468" mass="54640">MDRLPAELTEMVAAPLDQDDFFNLRLVNRRVHKDTFKLFEPFFVSRKHMVSRYSVQAIHGISQHETLRHRVQELIIGPERLNIRLADENAHTRKKDWKPNSGPVFEQLLKEQQDFENSGHAVTLLGEAVANLPNLKSIVLSTYPEDKRFEPGHWMEYDCRRSWGSKTLLQQVERLLYAERLWPGDWVVLTNKWGHRANLHLHYWVMVQALYPIKDSNWTLDIEMNSLRRPLYTELFRLDCDEWELCSKRVRSMLVETWTTKQTPSERHPDYPQAATWTRKLLKSCTNIESLTVRSDRMPGSIFSNSWWRLSVLDLKSCLIENNFFARFLERHSGTLGEIRCWGCGLYMVDRNGGLNVDGGLAFDGGRYFHGGLALGVYNDESEDDHEDEITDKDETSSWFRKIAIMGKMERLKSIDLLIWRHGDLTNNDFNLQPLEDWKAAGGDVRLDIEKESIVVFLTKKKQGLQES</sequence>
<evidence type="ECO:0000313" key="3">
    <source>
        <dbReference type="Proteomes" id="UP000799779"/>
    </source>
</evidence>
<protein>
    <recommendedName>
        <fullName evidence="1">F-box domain-containing protein</fullName>
    </recommendedName>
</protein>
<dbReference type="EMBL" id="ML977588">
    <property type="protein sequence ID" value="KAF2000605.1"/>
    <property type="molecule type" value="Genomic_DNA"/>
</dbReference>
<evidence type="ECO:0000313" key="2">
    <source>
        <dbReference type="EMBL" id="KAF2000605.1"/>
    </source>
</evidence>
<dbReference type="OrthoDB" id="5279008at2759"/>
<accession>A0A6A5WNG6</accession>
<reference evidence="2" key="1">
    <citation type="journal article" date="2020" name="Stud. Mycol.">
        <title>101 Dothideomycetes genomes: a test case for predicting lifestyles and emergence of pathogens.</title>
        <authorList>
            <person name="Haridas S."/>
            <person name="Albert R."/>
            <person name="Binder M."/>
            <person name="Bloem J."/>
            <person name="Labutti K."/>
            <person name="Salamov A."/>
            <person name="Andreopoulos B."/>
            <person name="Baker S."/>
            <person name="Barry K."/>
            <person name="Bills G."/>
            <person name="Bluhm B."/>
            <person name="Cannon C."/>
            <person name="Castanera R."/>
            <person name="Culley D."/>
            <person name="Daum C."/>
            <person name="Ezra D."/>
            <person name="Gonzalez J."/>
            <person name="Henrissat B."/>
            <person name="Kuo A."/>
            <person name="Liang C."/>
            <person name="Lipzen A."/>
            <person name="Lutzoni F."/>
            <person name="Magnuson J."/>
            <person name="Mondo S."/>
            <person name="Nolan M."/>
            <person name="Ohm R."/>
            <person name="Pangilinan J."/>
            <person name="Park H.-J."/>
            <person name="Ramirez L."/>
            <person name="Alfaro M."/>
            <person name="Sun H."/>
            <person name="Tritt A."/>
            <person name="Yoshinaga Y."/>
            <person name="Zwiers L.-H."/>
            <person name="Turgeon B."/>
            <person name="Goodwin S."/>
            <person name="Spatafora J."/>
            <person name="Crous P."/>
            <person name="Grigoriev I."/>
        </authorList>
    </citation>
    <scope>NUCLEOTIDE SEQUENCE</scope>
    <source>
        <strain evidence="2">CBS 123094</strain>
    </source>
</reference>
<dbReference type="InterPro" id="IPR001810">
    <property type="entry name" value="F-box_dom"/>
</dbReference>
<gene>
    <name evidence="2" type="ORF">P154DRAFT_198938</name>
</gene>
<dbReference type="Proteomes" id="UP000799779">
    <property type="component" value="Unassembled WGS sequence"/>
</dbReference>
<dbReference type="PROSITE" id="PS50181">
    <property type="entry name" value="FBOX"/>
    <property type="match status" value="1"/>
</dbReference>
<dbReference type="AlphaFoldDB" id="A0A6A5WNG6"/>
<proteinExistence type="predicted"/>
<name>A0A6A5WNG6_9PLEO</name>